<dbReference type="Proteomes" id="UP000182762">
    <property type="component" value="Unassembled WGS sequence"/>
</dbReference>
<sequence length="181" mass="21778">MDNKVQSYFENLGAKDKKLQYEAYTNILALTNEEVGWVYEVWDELKEWLTDSDPHKRSRAAQFLANLAISDEEKRILKDFPALWKVTRDEKFVTARHALQAIWRLGLAGFEQNKMVLTHFIDRFHTCENEKNYTLIRFDIMQGLKNLYEEVEDEEIKKEAMKLIEREEDDKYKKKYMNVWK</sequence>
<reference evidence="1 2" key="1">
    <citation type="submission" date="2016-10" db="EMBL/GenBank/DDBJ databases">
        <authorList>
            <person name="Varghese N."/>
            <person name="Submissions S."/>
        </authorList>
    </citation>
    <scope>NUCLEOTIDE SEQUENCE [LARGE SCALE GENOMIC DNA]</scope>
    <source>
        <strain evidence="1 2">DSM 13796</strain>
    </source>
</reference>
<dbReference type="GeneID" id="93712265"/>
<evidence type="ECO:0008006" key="3">
    <source>
        <dbReference type="Google" id="ProtNLM"/>
    </source>
</evidence>
<gene>
    <name evidence="1" type="ORF">SAMN02745910_03673</name>
</gene>
<dbReference type="Gene3D" id="1.25.10.10">
    <property type="entry name" value="Leucine-rich Repeat Variant"/>
    <property type="match status" value="1"/>
</dbReference>
<dbReference type="InterPro" id="IPR011989">
    <property type="entry name" value="ARM-like"/>
</dbReference>
<keyword evidence="2" id="KW-1185">Reference proteome</keyword>
<accession>A0A1I6BJ28</accession>
<protein>
    <recommendedName>
        <fullName evidence="3">HEAT repeat domain-containing protein</fullName>
    </recommendedName>
</protein>
<dbReference type="RefSeq" id="WP_061806008.1">
    <property type="nucleotide sequence ID" value="NZ_FOXX01000010.1"/>
</dbReference>
<evidence type="ECO:0000313" key="2">
    <source>
        <dbReference type="Proteomes" id="UP000182762"/>
    </source>
</evidence>
<name>A0A1I6BJ28_9BACI</name>
<organism evidence="1 2">
    <name type="scientific">Priestia endophytica DSM 13796</name>
    <dbReference type="NCBI Taxonomy" id="1121089"/>
    <lineage>
        <taxon>Bacteria</taxon>
        <taxon>Bacillati</taxon>
        <taxon>Bacillota</taxon>
        <taxon>Bacilli</taxon>
        <taxon>Bacillales</taxon>
        <taxon>Bacillaceae</taxon>
        <taxon>Priestia</taxon>
    </lineage>
</organism>
<dbReference type="SUPFAM" id="SSF48371">
    <property type="entry name" value="ARM repeat"/>
    <property type="match status" value="1"/>
</dbReference>
<dbReference type="InterPro" id="IPR016024">
    <property type="entry name" value="ARM-type_fold"/>
</dbReference>
<evidence type="ECO:0000313" key="1">
    <source>
        <dbReference type="EMBL" id="SFQ80797.1"/>
    </source>
</evidence>
<proteinExistence type="predicted"/>
<comment type="caution">
    <text evidence="1">The sequence shown here is derived from an EMBL/GenBank/DDBJ whole genome shotgun (WGS) entry which is preliminary data.</text>
</comment>
<dbReference type="EMBL" id="FOXX01000010">
    <property type="protein sequence ID" value="SFQ80797.1"/>
    <property type="molecule type" value="Genomic_DNA"/>
</dbReference>